<gene>
    <name evidence="1" type="ORF">DPEC_G00321680</name>
</gene>
<proteinExistence type="predicted"/>
<sequence length="2381" mass="266556">MMTTCNWCLSVESYVAELLQSYCAGSLSAKHQEEVYDDFKHCTECVRAYHGAKVDLPKLHKRLWKLETSRLLRVFSEAEKNVQPDDDLCFVEEDGRDSSWTPHNMAEYEYEVAVPMLEVLKYPYLLAHPELSEMCVRAICNMAKSNPFPMSEKCPGIYLLLVHPNETVRRWAINAAKSLGKVDRDDFYALQDIFSCMFFIVELGIPQETPDPDIIYDPSAKMTLLPPHLYDASNAKTYWLGICMLLTQLDAQAMDSLFLGPDKQANILNCILNTVEGDRKDFLEEEMDPFWPVLQCFMVILDCLGSRIWGQIEPSQVFQAITGSPSYTAAIERIKEQTKISQIKTESVNDDDMVTCSQIVYGSSTNVSQNKGSKSSHSADSSVVYEDLNYLVNLMNSDMGQVFSVKDSTFLWFIPFVKSVMDLDDRSVIYIGEVVHFLCGEISPDILKRNVCICDKVTEFFALILVHIIDLHLTSSRMNMLYYCAPKWVGVLVNCATLPLEAFVHSSEGSVSSTSSRAGAPQNVSANRTVPQACMKIIRSLLKDGSRMNPNSKCHQFLHLLNKQLRGGPQKAWNLDRSEILELQMCLKNYVKAVVKMPTVNAPPPGPPSAEVGPGPSTSPPLQSSDGDSGSDAISELQCTLKREASWDCDVGSTSGCGNSNGAWTGCDLKQEKETKGFVEPTNDCKPASPIGSSLKADACKMHVIKSRLGALMAKKSNPERDDPDTRFATDEPQCLLRSGGDEEEEMPADPLCAQEESSDSEQLDDVPLSTLKRKLKGYAISQSSKTHKEQVAQSPPKCSNDVIVISDGDYDEDDGDEDDQRSVCFLETYKLKDEPVLEPVSAFDQNPSSCREYDGDMSESQVFEFETQEDMVSAWSDQGSESKVLPERRQEDGPVIPTVGTSTTVDTQPVSDEDIEKACQQVEELEKRQAPPQELKRASVKKRNLLVDAKPLHSRCLGKKFKLVDELAKELGKDIVRAVAPPLKKSRSMLSSNRVENKQPSSLTTSCASAISHKTSTPAVVPPNKVRKAIEPSSTAERLGLKKKARKAFDLSQRSLDSVDELRRYGASVNVPQTKKSSKQTKRSKVTSPQKRVVSGINKKLLASQERQFFRQSKQASGAGTSATVSKKRNPVNSEEIPRLGFVTEEQPEDEDLPCSQPDSVKQTEQRATVCNLQRNEKPANSTLSVNVSSSMNRCVSPYFQKNYDDDDEVTPGPVDQATRWDEKGGGGGDDDEEADWLHLTQMEPTDIEIYSQMEEENTQRDPVDMDIDTDSQMPIEEEAGPSDWTRSERAGNGPETTRVPCSFKKPTTPPPLVTRMDREDDRLFLKPGMSPLSLKNAKPSTTKIYATSKSRNASLVQEMEKTANAKCLAASTSAGRGRSTRPVGPVQILPQPIFRMPLPPKELLYKPIVPQKPPPKPIQPTPQQPPPRPPQNVPSPPGRSICPIPHSNSGFAPQTSTSKTYARPDMPINTPMPNQNVGFRYDPSFLIQDVLSWTFDMFSNYKQFGLPSEICELPLEDIGVNFKSYDNYYNTFYPLLLTNSFEELVGEWLKNTESGKVVSQNLKVVSSDISNNFSNVTFTGSVVALDEYYQIYPKEEDLVILWLPQNAGFSYSTIFDLQEHFGYVQRSNVFNKTAGQCPTLNLTIRVKGNVTLGNQQSVRCDVVGSLVSTMREFKAICTLRNSSMLRTLLNPQAPFFQSGPEIVPSLDLPSYNVDQVRAVSTGVSIIRNQIRNPKICLIHGPPGTGKSKTIVGLLRNLFPEEEQSMGPMANMQAKGRRKRVLLCAPSNAAIDSLMKKIILDFKEKCKNIQGNCGYINLVRLGNDRSISESMKPFSLDNQVKNRIQRAQMVQHTEVNRCGQRLDEEIDRISNMLPKLQKKDRKYEEMAARKSKLLMERQALSAELRKTRSLKTQTQTRVLMDANVVCCTLSTSGSSLLEVAFRRLGHEPFCCVIVDEAGQATETQTLIPMLYRCNSLVLVGDPSQLPPTVISQRARECNYGQSLMARLVTALETSSKANNTPSPVIFLSSQYRMHPEICKFPSKHIYHNALKTDSETAEKRVNINWPFQPYQVFDVTDGQEVKERDSFCNPKEVQLVMFLLELMAEKQQVKVGVITPYNAQKDRINREVKKLNLAGLGHKVEVDTVDGFQGQEMDCIIVSCVRASHEQGNIGFLGNRQRLNVTITRAKFSQFILGHLRTLQENQEWGALIKDATSRNIIIQTNEMTFKTDAKKIFKQALPRSLPHLHRDHGRFASPWPTAETRRPAPLSARRSTHPAQGVLSSVSVQPWRQSSLSPPDATERPRDPRLMGQHPQAPQHRDPRLEHLRDPQVQRDPRGRGSPDQHLPSGYQDHWRREDRNRSPVSTSHLGDREQDERQCKER</sequence>
<dbReference type="EMBL" id="CM055758">
    <property type="protein sequence ID" value="KAJ7988254.1"/>
    <property type="molecule type" value="Genomic_DNA"/>
</dbReference>
<organism evidence="1 2">
    <name type="scientific">Dallia pectoralis</name>
    <name type="common">Alaska blackfish</name>
    <dbReference type="NCBI Taxonomy" id="75939"/>
    <lineage>
        <taxon>Eukaryota</taxon>
        <taxon>Metazoa</taxon>
        <taxon>Chordata</taxon>
        <taxon>Craniata</taxon>
        <taxon>Vertebrata</taxon>
        <taxon>Euteleostomi</taxon>
        <taxon>Actinopterygii</taxon>
        <taxon>Neopterygii</taxon>
        <taxon>Teleostei</taxon>
        <taxon>Protacanthopterygii</taxon>
        <taxon>Esociformes</taxon>
        <taxon>Umbridae</taxon>
        <taxon>Dallia</taxon>
    </lineage>
</organism>
<comment type="caution">
    <text evidence="1">The sequence shown here is derived from an EMBL/GenBank/DDBJ whole genome shotgun (WGS) entry which is preliminary data.</text>
</comment>
<evidence type="ECO:0000313" key="2">
    <source>
        <dbReference type="Proteomes" id="UP001157502"/>
    </source>
</evidence>
<protein>
    <submittedName>
        <fullName evidence="1">Uncharacterized protein</fullName>
    </submittedName>
</protein>
<accession>A0ACC2FA83</accession>
<name>A0ACC2FA83_DALPE</name>
<evidence type="ECO:0000313" key="1">
    <source>
        <dbReference type="EMBL" id="KAJ7988254.1"/>
    </source>
</evidence>
<reference evidence="1" key="1">
    <citation type="submission" date="2021-05" db="EMBL/GenBank/DDBJ databases">
        <authorList>
            <person name="Pan Q."/>
            <person name="Jouanno E."/>
            <person name="Zahm M."/>
            <person name="Klopp C."/>
            <person name="Cabau C."/>
            <person name="Louis A."/>
            <person name="Berthelot C."/>
            <person name="Parey E."/>
            <person name="Roest Crollius H."/>
            <person name="Montfort J."/>
            <person name="Robinson-Rechavi M."/>
            <person name="Bouchez O."/>
            <person name="Lampietro C."/>
            <person name="Lopez Roques C."/>
            <person name="Donnadieu C."/>
            <person name="Postlethwait J."/>
            <person name="Bobe J."/>
            <person name="Dillon D."/>
            <person name="Chandos A."/>
            <person name="von Hippel F."/>
            <person name="Guiguen Y."/>
        </authorList>
    </citation>
    <scope>NUCLEOTIDE SEQUENCE</scope>
    <source>
        <strain evidence="1">YG-Jan2019</strain>
    </source>
</reference>
<keyword evidence="2" id="KW-1185">Reference proteome</keyword>
<dbReference type="Proteomes" id="UP001157502">
    <property type="component" value="Chromosome 31"/>
</dbReference>